<evidence type="ECO:0000256" key="10">
    <source>
        <dbReference type="SAM" id="MobiDB-lite"/>
    </source>
</evidence>
<dbReference type="InterPro" id="IPR050576">
    <property type="entry name" value="Cilia_flagella_integrity"/>
</dbReference>
<name>A0A672KQ62_SINGR</name>
<accession>A0A672KQ62</accession>
<sequence>MSPRRKTSFPFSWPLLELNGGHSRYSILHSLHGGVSDGEEEKELWTIGCLAVTQAGSMAAADGEIVVDPLLQMSNYEDPGLLDLSNQSLHKLNPKIFSHVESHTLILDQNHIIKLEHLERNQVLQQLSAACNRLVRMMGVSKLIHLRTLNLPNNSIGYIEGLKDLVHLEWLNLAGNNIKVIEQLNNCASLQHLDMSDNNISHIGDLTKLSALKTLLLHGNIITTLRTVPAHLPTNLTVLSLAANEIRDLTEVSYLAPFHSLEQLSIMSNPCVMATPSLPGCDYRPYVVSWCLSLKVLDGYVVSQKEGLKGEWLYSQGKGRMFHPGQHAQLVQYLASTCPLTATTALESAEDAKLERILNKQRQHQKQLQQTRHCCSSPSRPTHLDVQQRRIHKNKDGDVIAQADVDPGVQVNTWMDSVSSPVVAAARLPPAAEDMMTLEDVHTDEEKLHGSLLSSESAFLPFNTAVHPASAPDSGEEEFDDSLAPPTSTQYHPSKEESVDRAVLTLTQGSDHVDHIDRTACFDINGQQHAFNGDAGLQNGTVEDSKWTGMQKAAVLQCKVEQCEPHDAAVRIQSWWRGHWTRYCHPQAKEVRAEIRLRRMQDHIVHLTVELERVRKQQEEDRLQRRVQEEAVKFLWKQLQVVLEWQSSVNEQLNVSKSTALDPSIPAATPIHTEISIPESGFHSPGERPAALDNSLSSTATTGSPETVRSLGPLTAATGDSQDGSLLEQYLSSVQRQDEEEEEDKGTGDRTGTPQDPSDLSPHGKDCREVCRYVK</sequence>
<dbReference type="Ensembl" id="ENSSGRT00000013808.1">
    <property type="protein sequence ID" value="ENSSGRP00000012753.1"/>
    <property type="gene ID" value="ENSSGRG00000008165.1"/>
</dbReference>
<evidence type="ECO:0000256" key="7">
    <source>
        <dbReference type="ARBA" id="ARBA00058656"/>
    </source>
</evidence>
<dbReference type="FunFam" id="3.80.10.10:FF:000165">
    <property type="entry name" value="Centrosomal protein of 97 kDa"/>
    <property type="match status" value="1"/>
</dbReference>
<dbReference type="InterPro" id="IPR032675">
    <property type="entry name" value="LRR_dom_sf"/>
</dbReference>
<dbReference type="GO" id="GO:1902018">
    <property type="term" value="P:negative regulation of cilium assembly"/>
    <property type="evidence" value="ECO:0007669"/>
    <property type="project" value="TreeGrafter"/>
</dbReference>
<keyword evidence="12" id="KW-1185">Reference proteome</keyword>
<keyword evidence="4" id="KW-0677">Repeat</keyword>
<evidence type="ECO:0000313" key="12">
    <source>
        <dbReference type="Proteomes" id="UP000472262"/>
    </source>
</evidence>
<proteinExistence type="predicted"/>
<dbReference type="InterPro" id="IPR001611">
    <property type="entry name" value="Leu-rich_rpt"/>
</dbReference>
<dbReference type="OMA" id="AYWRGFY"/>
<evidence type="ECO:0000256" key="9">
    <source>
        <dbReference type="ARBA" id="ARBA00076677"/>
    </source>
</evidence>
<organism evidence="11 12">
    <name type="scientific">Sinocyclocheilus grahami</name>
    <name type="common">Dianchi golden-line fish</name>
    <name type="synonym">Barbus grahami</name>
    <dbReference type="NCBI Taxonomy" id="75366"/>
    <lineage>
        <taxon>Eukaryota</taxon>
        <taxon>Metazoa</taxon>
        <taxon>Chordata</taxon>
        <taxon>Craniata</taxon>
        <taxon>Vertebrata</taxon>
        <taxon>Euteleostomi</taxon>
        <taxon>Actinopterygii</taxon>
        <taxon>Neopterygii</taxon>
        <taxon>Teleostei</taxon>
        <taxon>Ostariophysi</taxon>
        <taxon>Cypriniformes</taxon>
        <taxon>Cyprinidae</taxon>
        <taxon>Cyprininae</taxon>
        <taxon>Sinocyclocheilus</taxon>
    </lineage>
</organism>
<dbReference type="Pfam" id="PF00612">
    <property type="entry name" value="IQ"/>
    <property type="match status" value="1"/>
</dbReference>
<dbReference type="PROSITE" id="PS50096">
    <property type="entry name" value="IQ"/>
    <property type="match status" value="1"/>
</dbReference>
<feature type="compositionally biased region" description="Polar residues" evidence="10">
    <location>
        <begin position="718"/>
        <end position="735"/>
    </location>
</feature>
<dbReference type="InParanoid" id="A0A672KQ62"/>
<dbReference type="CDD" id="cd23767">
    <property type="entry name" value="IQCD"/>
    <property type="match status" value="1"/>
</dbReference>
<dbReference type="PANTHER" id="PTHR45973:SF2">
    <property type="entry name" value="CENTROSOMAL PROTEIN OF 97 KDA"/>
    <property type="match status" value="1"/>
</dbReference>
<dbReference type="SUPFAM" id="SSF52075">
    <property type="entry name" value="Outer arm dynein light chain 1"/>
    <property type="match status" value="2"/>
</dbReference>
<evidence type="ECO:0000313" key="11">
    <source>
        <dbReference type="Ensembl" id="ENSSGRP00000012753.1"/>
    </source>
</evidence>
<comment type="function">
    <text evidence="7">Acts as a key negative regulator of ciliogenesis in collaboration with CCP110 by capping the mother centriole thereby preventing cilia formation. Required for recruitment of CCP110 to the centrosome.</text>
</comment>
<dbReference type="GO" id="GO:0005813">
    <property type="term" value="C:centrosome"/>
    <property type="evidence" value="ECO:0007669"/>
    <property type="project" value="UniProtKB-SubCell"/>
</dbReference>
<dbReference type="Gene3D" id="3.80.10.10">
    <property type="entry name" value="Ribonuclease Inhibitor"/>
    <property type="match status" value="2"/>
</dbReference>
<evidence type="ECO:0000256" key="8">
    <source>
        <dbReference type="ARBA" id="ARBA00068862"/>
    </source>
</evidence>
<evidence type="ECO:0000256" key="2">
    <source>
        <dbReference type="ARBA" id="ARBA00022490"/>
    </source>
</evidence>
<feature type="compositionally biased region" description="Basic and acidic residues" evidence="10">
    <location>
        <begin position="762"/>
        <end position="775"/>
    </location>
</feature>
<evidence type="ECO:0000256" key="6">
    <source>
        <dbReference type="ARBA" id="ARBA00023212"/>
    </source>
</evidence>
<keyword evidence="3" id="KW-0433">Leucine-rich repeat</keyword>
<feature type="region of interest" description="Disordered" evidence="10">
    <location>
        <begin position="465"/>
        <end position="498"/>
    </location>
</feature>
<gene>
    <name evidence="11" type="primary">LOC107551099</name>
</gene>
<evidence type="ECO:0000256" key="1">
    <source>
        <dbReference type="ARBA" id="ARBA00004300"/>
    </source>
</evidence>
<keyword evidence="6" id="KW-0206">Cytoskeleton</keyword>
<dbReference type="PROSITE" id="PS51450">
    <property type="entry name" value="LRR"/>
    <property type="match status" value="4"/>
</dbReference>
<keyword evidence="5" id="KW-0970">Cilium biogenesis/degradation</keyword>
<reference evidence="11" key="2">
    <citation type="submission" date="2025-09" db="UniProtKB">
        <authorList>
            <consortium name="Ensembl"/>
        </authorList>
    </citation>
    <scope>IDENTIFICATION</scope>
</reference>
<evidence type="ECO:0000256" key="5">
    <source>
        <dbReference type="ARBA" id="ARBA00022794"/>
    </source>
</evidence>
<reference evidence="11" key="1">
    <citation type="submission" date="2025-08" db="UniProtKB">
        <authorList>
            <consortium name="Ensembl"/>
        </authorList>
    </citation>
    <scope>IDENTIFICATION</scope>
</reference>
<dbReference type="GO" id="GO:0030030">
    <property type="term" value="P:cell projection organization"/>
    <property type="evidence" value="ECO:0007669"/>
    <property type="project" value="UniProtKB-KW"/>
</dbReference>
<dbReference type="Proteomes" id="UP000472262">
    <property type="component" value="Unassembled WGS sequence"/>
</dbReference>
<feature type="region of interest" description="Disordered" evidence="10">
    <location>
        <begin position="676"/>
        <end position="775"/>
    </location>
</feature>
<protein>
    <recommendedName>
        <fullName evidence="8">Centrosomal protein of 97 kDa</fullName>
    </recommendedName>
    <alternativeName>
        <fullName evidence="9">Leucine-rich repeat and IQ domain-containing protein 2</fullName>
    </alternativeName>
</protein>
<dbReference type="SMART" id="SM00365">
    <property type="entry name" value="LRR_SD22"/>
    <property type="match status" value="4"/>
</dbReference>
<evidence type="ECO:0000256" key="3">
    <source>
        <dbReference type="ARBA" id="ARBA00022614"/>
    </source>
</evidence>
<feature type="compositionally biased region" description="Polar residues" evidence="10">
    <location>
        <begin position="694"/>
        <end position="707"/>
    </location>
</feature>
<evidence type="ECO:0000256" key="4">
    <source>
        <dbReference type="ARBA" id="ARBA00022737"/>
    </source>
</evidence>
<dbReference type="PANTHER" id="PTHR45973">
    <property type="entry name" value="PROTEIN PHOSPHATASE 1 REGULATORY SUBUNIT SDS22-RELATED"/>
    <property type="match status" value="1"/>
</dbReference>
<dbReference type="AlphaFoldDB" id="A0A672KQ62"/>
<keyword evidence="2" id="KW-0963">Cytoplasm</keyword>
<dbReference type="InterPro" id="IPR000048">
    <property type="entry name" value="IQ_motif_EF-hand-BS"/>
</dbReference>
<dbReference type="Pfam" id="PF14580">
    <property type="entry name" value="LRR_9"/>
    <property type="match status" value="1"/>
</dbReference>
<comment type="subcellular location">
    <subcellularLocation>
        <location evidence="1">Cytoplasm</location>
        <location evidence="1">Cytoskeleton</location>
        <location evidence="1">Microtubule organizing center</location>
        <location evidence="1">Centrosome</location>
    </subcellularLocation>
</comment>